<evidence type="ECO:0000256" key="6">
    <source>
        <dbReference type="ARBA" id="ARBA00022989"/>
    </source>
</evidence>
<feature type="repeat" description="Solcar" evidence="11">
    <location>
        <begin position="125"/>
        <end position="209"/>
    </location>
</feature>
<dbReference type="Proteomes" id="UP000799766">
    <property type="component" value="Unassembled WGS sequence"/>
</dbReference>
<evidence type="ECO:0000313" key="12">
    <source>
        <dbReference type="EMBL" id="KAF2456858.1"/>
    </source>
</evidence>
<dbReference type="GO" id="GO:1904983">
    <property type="term" value="P:glycine import into mitochondrion"/>
    <property type="evidence" value="ECO:0007669"/>
    <property type="project" value="UniProtKB-UniRule"/>
</dbReference>
<evidence type="ECO:0000256" key="9">
    <source>
        <dbReference type="ARBA" id="ARBA00034060"/>
    </source>
</evidence>
<keyword evidence="5 10" id="KW-0999">Mitochondrion inner membrane</keyword>
<keyword evidence="2 10" id="KW-0813">Transport</keyword>
<comment type="subcellular location">
    <subcellularLocation>
        <location evidence="1">Membrane</location>
        <topology evidence="1">Multi-pass membrane protein</topology>
    </subcellularLocation>
    <subcellularLocation>
        <location evidence="10">Mitochondrion inner membrane</location>
        <topology evidence="10">Multi-pass membrane protein</topology>
    </subcellularLocation>
</comment>
<keyword evidence="6 10" id="KW-1133">Transmembrane helix</keyword>
<keyword evidence="3 10" id="KW-0812">Transmembrane</keyword>
<evidence type="ECO:0000256" key="1">
    <source>
        <dbReference type="ARBA" id="ARBA00004141"/>
    </source>
</evidence>
<name>A0A6A6NZ33_9PEZI</name>
<evidence type="ECO:0000256" key="5">
    <source>
        <dbReference type="ARBA" id="ARBA00022792"/>
    </source>
</evidence>
<keyword evidence="8 10" id="KW-0472">Membrane</keyword>
<dbReference type="PANTHER" id="PTHR46181:SF3">
    <property type="entry name" value="MITOCHONDRIAL GLYCINE TRANSPORTER"/>
    <property type="match status" value="1"/>
</dbReference>
<dbReference type="PANTHER" id="PTHR46181">
    <property type="entry name" value="MITOCHONDRIAL GLYCINE TRANSPORTER"/>
    <property type="match status" value="1"/>
</dbReference>
<dbReference type="InterPro" id="IPR023395">
    <property type="entry name" value="MCP_dom_sf"/>
</dbReference>
<keyword evidence="13" id="KW-1185">Reference proteome</keyword>
<dbReference type="AlphaFoldDB" id="A0A6A6NZ33"/>
<gene>
    <name evidence="12" type="ORF">BDY21DRAFT_386267</name>
</gene>
<evidence type="ECO:0000256" key="8">
    <source>
        <dbReference type="ARBA" id="ARBA00023136"/>
    </source>
</evidence>
<keyword evidence="4 10" id="KW-0677">Repeat</keyword>
<comment type="catalytic activity">
    <reaction evidence="9 10">
        <text>glycine(in) = glycine(out)</text>
        <dbReference type="Rhea" id="RHEA:70715"/>
        <dbReference type="ChEBI" id="CHEBI:57305"/>
    </reaction>
</comment>
<evidence type="ECO:0000256" key="7">
    <source>
        <dbReference type="ARBA" id="ARBA00023128"/>
    </source>
</evidence>
<sequence length="334" mass="35912">MSDERPSRSSLTSFHFIAGLGSGLLSAVLLQPADLLKTRVQQSPDSALLPTLRTIAAGPKPVLQLWRGTVPSALRTGFGSAFYFSSLNVLRQTVARSEGLMPTTTATGSVTAGSRHAHSSSLPRLSNAANLVTGAFARAAAGFVMMPITVIKVRYESSLYNYRSLGAASADIARSAGLRGFFAGFGATAVRDAPYAGLYVVFYEQSKKRLSALASRLRHQPLEPYAPAEGSRKLPTSTAAGINFISGIVAAGLGTTITNPFDAIKTRLQLMPDRYRNMAVAAKMMLREEGVQSLFHGLGLRIARKAMASALAWTLYEELIKRAEVRWTSRELTQ</sequence>
<evidence type="ECO:0000256" key="10">
    <source>
        <dbReference type="HAMAP-Rule" id="MF_03064"/>
    </source>
</evidence>
<dbReference type="InterPro" id="IPR018108">
    <property type="entry name" value="MCP_transmembrane"/>
</dbReference>
<dbReference type="EMBL" id="MU001682">
    <property type="protein sequence ID" value="KAF2456858.1"/>
    <property type="molecule type" value="Genomic_DNA"/>
</dbReference>
<feature type="repeat" description="Solcar" evidence="11">
    <location>
        <begin position="10"/>
        <end position="93"/>
    </location>
</feature>
<evidence type="ECO:0000313" key="13">
    <source>
        <dbReference type="Proteomes" id="UP000799766"/>
    </source>
</evidence>
<comment type="similarity">
    <text evidence="10">Belongs to the mitochondrial carrier (TC 2.A.29) family. SLC25A38 subfamily.</text>
</comment>
<reference evidence="12" key="1">
    <citation type="journal article" date="2020" name="Stud. Mycol.">
        <title>101 Dothideomycetes genomes: a test case for predicting lifestyles and emergence of pathogens.</title>
        <authorList>
            <person name="Haridas S."/>
            <person name="Albert R."/>
            <person name="Binder M."/>
            <person name="Bloem J."/>
            <person name="Labutti K."/>
            <person name="Salamov A."/>
            <person name="Andreopoulos B."/>
            <person name="Baker S."/>
            <person name="Barry K."/>
            <person name="Bills G."/>
            <person name="Bluhm B."/>
            <person name="Cannon C."/>
            <person name="Castanera R."/>
            <person name="Culley D."/>
            <person name="Daum C."/>
            <person name="Ezra D."/>
            <person name="Gonzalez J."/>
            <person name="Henrissat B."/>
            <person name="Kuo A."/>
            <person name="Liang C."/>
            <person name="Lipzen A."/>
            <person name="Lutzoni F."/>
            <person name="Magnuson J."/>
            <person name="Mondo S."/>
            <person name="Nolan M."/>
            <person name="Ohm R."/>
            <person name="Pangilinan J."/>
            <person name="Park H.-J."/>
            <person name="Ramirez L."/>
            <person name="Alfaro M."/>
            <person name="Sun H."/>
            <person name="Tritt A."/>
            <person name="Yoshinaga Y."/>
            <person name="Zwiers L.-H."/>
            <person name="Turgeon B."/>
            <person name="Goodwin S."/>
            <person name="Spatafora J."/>
            <person name="Crous P."/>
            <person name="Grigoriev I."/>
        </authorList>
    </citation>
    <scope>NUCLEOTIDE SEQUENCE</scope>
    <source>
        <strain evidence="12">ATCC 16933</strain>
    </source>
</reference>
<proteinExistence type="inferred from homology"/>
<dbReference type="Gene3D" id="1.50.40.10">
    <property type="entry name" value="Mitochondrial carrier domain"/>
    <property type="match status" value="2"/>
</dbReference>
<feature type="repeat" description="Solcar" evidence="11">
    <location>
        <begin position="238"/>
        <end position="322"/>
    </location>
</feature>
<evidence type="ECO:0000256" key="2">
    <source>
        <dbReference type="ARBA" id="ARBA00022448"/>
    </source>
</evidence>
<dbReference type="FunFam" id="1.50.40.10:FF:000103">
    <property type="entry name" value="Mitochondrial glycine transporter"/>
    <property type="match status" value="1"/>
</dbReference>
<protein>
    <recommendedName>
        <fullName evidence="10">Mitochondrial glycine transporter</fullName>
    </recommendedName>
    <alternativeName>
        <fullName evidence="10">Solute carrier family 25 member 38 homolog</fullName>
    </alternativeName>
</protein>
<accession>A0A6A6NZ33</accession>
<dbReference type="OrthoDB" id="1924968at2759"/>
<evidence type="ECO:0000256" key="4">
    <source>
        <dbReference type="ARBA" id="ARBA00022737"/>
    </source>
</evidence>
<evidence type="ECO:0000256" key="3">
    <source>
        <dbReference type="ARBA" id="ARBA00022692"/>
    </source>
</evidence>
<dbReference type="GO" id="GO:0015187">
    <property type="term" value="F:glycine transmembrane transporter activity"/>
    <property type="evidence" value="ECO:0007669"/>
    <property type="project" value="UniProtKB-UniRule"/>
</dbReference>
<evidence type="ECO:0000256" key="11">
    <source>
        <dbReference type="PROSITE-ProRule" id="PRU00282"/>
    </source>
</evidence>
<dbReference type="InterPro" id="IPR030847">
    <property type="entry name" value="Hem25/SLC25A38"/>
</dbReference>
<organism evidence="12 13">
    <name type="scientific">Lineolata rhizophorae</name>
    <dbReference type="NCBI Taxonomy" id="578093"/>
    <lineage>
        <taxon>Eukaryota</taxon>
        <taxon>Fungi</taxon>
        <taxon>Dikarya</taxon>
        <taxon>Ascomycota</taxon>
        <taxon>Pezizomycotina</taxon>
        <taxon>Dothideomycetes</taxon>
        <taxon>Dothideomycetes incertae sedis</taxon>
        <taxon>Lineolatales</taxon>
        <taxon>Lineolataceae</taxon>
        <taxon>Lineolata</taxon>
    </lineage>
</organism>
<keyword evidence="7 10" id="KW-0496">Mitochondrion</keyword>
<dbReference type="GO" id="GO:0005743">
    <property type="term" value="C:mitochondrial inner membrane"/>
    <property type="evidence" value="ECO:0007669"/>
    <property type="project" value="UniProtKB-SubCell"/>
</dbReference>
<dbReference type="Pfam" id="PF00153">
    <property type="entry name" value="Mito_carr"/>
    <property type="match status" value="3"/>
</dbReference>
<comment type="function">
    <text evidence="10">Mitochondrial glycine transporter that imports glycine into the mitochondrial matrix. Plays an important role in providing glycine for the first enzymatic step in heme biosynthesis, the condensation of glycine with succinyl-CoA to produce 5-aminolevulinate (ALA) in the miochondrial matrix.</text>
</comment>
<dbReference type="HAMAP" id="MF_03064">
    <property type="entry name" value="SLC25A38"/>
    <property type="match status" value="1"/>
</dbReference>
<dbReference type="PROSITE" id="PS50920">
    <property type="entry name" value="SOLCAR"/>
    <property type="match status" value="3"/>
</dbReference>
<dbReference type="SUPFAM" id="SSF103506">
    <property type="entry name" value="Mitochondrial carrier"/>
    <property type="match status" value="1"/>
</dbReference>